<proteinExistence type="inferred from homology"/>
<organism evidence="4 5">
    <name type="scientific">Thermocrinis albus (strain DSM 14484 / JCM 11386 / HI 11/12)</name>
    <dbReference type="NCBI Taxonomy" id="638303"/>
    <lineage>
        <taxon>Bacteria</taxon>
        <taxon>Pseudomonadati</taxon>
        <taxon>Aquificota</taxon>
        <taxon>Aquificia</taxon>
        <taxon>Aquificales</taxon>
        <taxon>Aquificaceae</taxon>
        <taxon>Thermocrinis</taxon>
    </lineage>
</organism>
<dbReference type="STRING" id="638303.Thal_0418"/>
<dbReference type="PROSITE" id="PS00816">
    <property type="entry name" value="AIPM_HOMOCIT_SYNTH_2"/>
    <property type="match status" value="1"/>
</dbReference>
<dbReference type="SUPFAM" id="SSF51569">
    <property type="entry name" value="Aldolase"/>
    <property type="match status" value="1"/>
</dbReference>
<dbReference type="eggNOG" id="COG0119">
    <property type="taxonomic scope" value="Bacteria"/>
</dbReference>
<dbReference type="OrthoDB" id="9804858at2"/>
<accession>D3SPG6</accession>
<dbReference type="Proteomes" id="UP000002043">
    <property type="component" value="Chromosome"/>
</dbReference>
<dbReference type="AlphaFoldDB" id="D3SPG6"/>
<dbReference type="Gene3D" id="3.20.20.70">
    <property type="entry name" value="Aldolase class I"/>
    <property type="match status" value="1"/>
</dbReference>
<dbReference type="RefSeq" id="WP_012991460.1">
    <property type="nucleotide sequence ID" value="NC_013894.1"/>
</dbReference>
<evidence type="ECO:0000256" key="2">
    <source>
        <dbReference type="ARBA" id="ARBA00022679"/>
    </source>
</evidence>
<dbReference type="GO" id="GO:0046912">
    <property type="term" value="F:acyltransferase activity, acyl groups converted into alkyl on transfer"/>
    <property type="evidence" value="ECO:0007669"/>
    <property type="project" value="InterPro"/>
</dbReference>
<dbReference type="InterPro" id="IPR000891">
    <property type="entry name" value="PYR_CT"/>
</dbReference>
<evidence type="ECO:0000256" key="1">
    <source>
        <dbReference type="ARBA" id="ARBA00006154"/>
    </source>
</evidence>
<sequence>MRVYITDTTLREGIQSPSLELSLEERYALFNHLVSLNFYEIEVGVPAKGEEEREYIRKLTKGEHADRVIVWNRANIKDIEYSLSCNVKKVEVAFPVSDIMIEKKLRKSREYLKGLAKEIVPCCKEKGLYLSVGLEDASRADYNFLLEFVELVKTHGADRVRLSDTVGVMNPLSVAKVVKDLSNITDVEVHFHNDFGMATANAVVAVMSGAKFVNSSLLGLGERCGITPTEEVVIYLEVILGINTGIDIRKLYEKIREFVNMTGIKVHDNKPIIGTNAFTNKSRIHIDGLSKSKDTYLPFDPQLIGEMSKICKGYYS</sequence>
<dbReference type="InterPro" id="IPR013785">
    <property type="entry name" value="Aldolase_TIM"/>
</dbReference>
<comment type="similarity">
    <text evidence="1">Belongs to the alpha-IPM synthase/homocitrate synthase family.</text>
</comment>
<feature type="domain" description="Pyruvate carboxyltransferase" evidence="3">
    <location>
        <begin position="3"/>
        <end position="252"/>
    </location>
</feature>
<name>D3SPG6_THEAH</name>
<dbReference type="PANTHER" id="PTHR42880:SF1">
    <property type="entry name" value="ISOPROPYLMALATE_HOMOCITRATE_CITRAMALATE SYNTHASE FAMILY PROTEIN"/>
    <property type="match status" value="1"/>
</dbReference>
<protein>
    <submittedName>
        <fullName evidence="4">Pyruvate carboxyltransferase</fullName>
    </submittedName>
</protein>
<dbReference type="GO" id="GO:0019752">
    <property type="term" value="P:carboxylic acid metabolic process"/>
    <property type="evidence" value="ECO:0007669"/>
    <property type="project" value="InterPro"/>
</dbReference>
<keyword evidence="4" id="KW-0670">Pyruvate</keyword>
<dbReference type="KEGG" id="tal:Thal_0418"/>
<dbReference type="PANTHER" id="PTHR42880">
    <property type="entry name" value="HOMOCITRATE SYNTHASE"/>
    <property type="match status" value="1"/>
</dbReference>
<evidence type="ECO:0000259" key="3">
    <source>
        <dbReference type="PROSITE" id="PS50991"/>
    </source>
</evidence>
<dbReference type="Pfam" id="PF00682">
    <property type="entry name" value="HMGL-like"/>
    <property type="match status" value="1"/>
</dbReference>
<dbReference type="EMBL" id="CP001931">
    <property type="protein sequence ID" value="ADC89053.1"/>
    <property type="molecule type" value="Genomic_DNA"/>
</dbReference>
<gene>
    <name evidence="4" type="ordered locus">Thal_0418</name>
</gene>
<dbReference type="PROSITE" id="PS50991">
    <property type="entry name" value="PYR_CT"/>
    <property type="match status" value="1"/>
</dbReference>
<evidence type="ECO:0000313" key="4">
    <source>
        <dbReference type="EMBL" id="ADC89053.1"/>
    </source>
</evidence>
<dbReference type="InterPro" id="IPR002034">
    <property type="entry name" value="AIPM/Hcit_synth_CS"/>
</dbReference>
<reference evidence="5" key="1">
    <citation type="journal article" date="2010" name="Stand. Genomic Sci.">
        <title>Complete genome sequence of Thermocrinis albus type strain (HI 11/12T).</title>
        <authorList>
            <person name="Wirth R."/>
            <person name="Sikorski J."/>
            <person name="Brambilla E."/>
            <person name="Misra M."/>
            <person name="Lapidus A."/>
            <person name="Copeland A."/>
            <person name="Nolan M."/>
            <person name="Lucas S."/>
            <person name="Chen F."/>
            <person name="Tice H."/>
            <person name="Cheng J.F."/>
            <person name="Han C."/>
            <person name="Detter J.C."/>
            <person name="Tapia R."/>
            <person name="Bruce D."/>
            <person name="Goodwin L."/>
            <person name="Pitluck S."/>
            <person name="Pati A."/>
            <person name="Anderson I."/>
            <person name="Ivanova N."/>
            <person name="Mavromatis K."/>
            <person name="Mikhailova N."/>
            <person name="Chen A."/>
            <person name="Palaniappan K."/>
            <person name="Bilek Y."/>
            <person name="Hader T."/>
            <person name="Land M."/>
            <person name="Hauser L."/>
            <person name="Chang Y.J."/>
            <person name="Jeffries C.D."/>
            <person name="Tindall B.J."/>
            <person name="Rohde M."/>
            <person name="Goker M."/>
            <person name="Bristow J."/>
            <person name="Eisen J.A."/>
            <person name="Markowitz V."/>
            <person name="Hugenholtz P."/>
            <person name="Kyrpides N.C."/>
            <person name="Klenk H.P."/>
        </authorList>
    </citation>
    <scope>NUCLEOTIDE SEQUENCE [LARGE SCALE GENOMIC DNA]</scope>
    <source>
        <strain evidence="5">DSM 14484 / JCM 11386 / HI 11/12</strain>
    </source>
</reference>
<keyword evidence="2 4" id="KW-0808">Transferase</keyword>
<dbReference type="HOGENOM" id="CLU_022158_4_1_0"/>
<evidence type="ECO:0000313" key="5">
    <source>
        <dbReference type="Proteomes" id="UP000002043"/>
    </source>
</evidence>
<keyword evidence="5" id="KW-1185">Reference proteome</keyword>